<dbReference type="PANTHER" id="PTHR30012:SF0">
    <property type="entry name" value="TYPE II SECRETION SYSTEM PROTEIN F-RELATED"/>
    <property type="match status" value="1"/>
</dbReference>
<evidence type="ECO:0000256" key="1">
    <source>
        <dbReference type="ARBA" id="ARBA00004651"/>
    </source>
</evidence>
<evidence type="ECO:0000313" key="9">
    <source>
        <dbReference type="EMBL" id="RLL48089.1"/>
    </source>
</evidence>
<dbReference type="Pfam" id="PF00482">
    <property type="entry name" value="T2SSF"/>
    <property type="match status" value="2"/>
</dbReference>
<dbReference type="Proteomes" id="UP000270219">
    <property type="component" value="Unassembled WGS sequence"/>
</dbReference>
<dbReference type="InterPro" id="IPR018076">
    <property type="entry name" value="T2SS_GspF_dom"/>
</dbReference>
<dbReference type="NCBIfam" id="NF041012">
    <property type="entry name" value="T4P_ComGB"/>
    <property type="match status" value="1"/>
</dbReference>
<evidence type="ECO:0000256" key="6">
    <source>
        <dbReference type="ARBA" id="ARBA00023136"/>
    </source>
</evidence>
<keyword evidence="5 7" id="KW-1133">Transmembrane helix</keyword>
<dbReference type="PANTHER" id="PTHR30012">
    <property type="entry name" value="GENERAL SECRETION PATHWAY PROTEIN"/>
    <property type="match status" value="1"/>
</dbReference>
<dbReference type="PRINTS" id="PR00812">
    <property type="entry name" value="BCTERIALGSPF"/>
</dbReference>
<dbReference type="OrthoDB" id="2974223at2"/>
<keyword evidence="3" id="KW-1003">Cell membrane</keyword>
<dbReference type="InterPro" id="IPR042094">
    <property type="entry name" value="T2SS_GspF_sf"/>
</dbReference>
<evidence type="ECO:0000256" key="3">
    <source>
        <dbReference type="ARBA" id="ARBA00022475"/>
    </source>
</evidence>
<evidence type="ECO:0000256" key="5">
    <source>
        <dbReference type="ARBA" id="ARBA00022989"/>
    </source>
</evidence>
<gene>
    <name evidence="9" type="ORF">D8M04_02100</name>
</gene>
<dbReference type="GO" id="GO:0005886">
    <property type="term" value="C:plasma membrane"/>
    <property type="evidence" value="ECO:0007669"/>
    <property type="project" value="UniProtKB-SubCell"/>
</dbReference>
<comment type="subcellular location">
    <subcellularLocation>
        <location evidence="1">Cell membrane</location>
        <topology evidence="1">Multi-pass membrane protein</topology>
    </subcellularLocation>
</comment>
<protein>
    <submittedName>
        <fullName evidence="9">Chromosome partitioning protein ParA</fullName>
    </submittedName>
</protein>
<name>A0A498DHT2_9BACI</name>
<dbReference type="AlphaFoldDB" id="A0A498DHT2"/>
<reference evidence="9 10" key="1">
    <citation type="submission" date="2018-10" db="EMBL/GenBank/DDBJ databases">
        <title>Oceanobacillus sp. YLB-02 draft genome.</title>
        <authorList>
            <person name="Yu L."/>
        </authorList>
    </citation>
    <scope>NUCLEOTIDE SEQUENCE [LARGE SCALE GENOMIC DNA]</scope>
    <source>
        <strain evidence="9 10">YLB-02</strain>
    </source>
</reference>
<comment type="similarity">
    <text evidence="2">Belongs to the GSP F family.</text>
</comment>
<dbReference type="EMBL" id="RCHR01000001">
    <property type="protein sequence ID" value="RLL48089.1"/>
    <property type="molecule type" value="Genomic_DNA"/>
</dbReference>
<dbReference type="InterPro" id="IPR003004">
    <property type="entry name" value="GspF/PilC"/>
</dbReference>
<proteinExistence type="inferred from homology"/>
<keyword evidence="10" id="KW-1185">Reference proteome</keyword>
<comment type="caution">
    <text evidence="9">The sequence shown here is derived from an EMBL/GenBank/DDBJ whole genome shotgun (WGS) entry which is preliminary data.</text>
</comment>
<accession>A0A498DHT2</accession>
<feature type="transmembrane region" description="Helical" evidence="7">
    <location>
        <begin position="162"/>
        <end position="188"/>
    </location>
</feature>
<evidence type="ECO:0000313" key="10">
    <source>
        <dbReference type="Proteomes" id="UP000270219"/>
    </source>
</evidence>
<sequence>MHMDLSMKKLTMKQNNQITKEQQQRFIEKLYQLLNNGYSTIEALEALKWDRPFVKPADHIIHELKHGASIDKAMDKAGFDSSITTFLFFVRANNDLEGSLAQCSNMFKQRIRHTKKFQQIIRYPLFLIFIFTILLFFIKTTILPSFVDMFQSNPKSYSTVKLSILSVDLLITCTLFVVLTCLVFLVLWKYVQPKLPIEEQIRILERIPVYRQYLKVQTSYFFATHFRSLLKSGIPFKDIIYHMANQKRLPLIAHYSSIMMNELSKGIHLSYILSNFSFLENHLTTIFHKNSDAEILEKDLALYSEFKLEEIEQQITKLITLIQPILFLAIGLFVIFIYVTLMWPMFQLIKTI</sequence>
<dbReference type="Gene3D" id="1.20.81.30">
    <property type="entry name" value="Type II secretion system (T2SS), domain F"/>
    <property type="match status" value="2"/>
</dbReference>
<dbReference type="InterPro" id="IPR047692">
    <property type="entry name" value="T4P_ComGB"/>
</dbReference>
<feature type="domain" description="Type II secretion system protein GspF" evidence="8">
    <location>
        <begin position="26"/>
        <end position="144"/>
    </location>
</feature>
<evidence type="ECO:0000256" key="2">
    <source>
        <dbReference type="ARBA" id="ARBA00005745"/>
    </source>
</evidence>
<feature type="transmembrane region" description="Helical" evidence="7">
    <location>
        <begin position="325"/>
        <end position="346"/>
    </location>
</feature>
<keyword evidence="4 7" id="KW-0812">Transmembrane</keyword>
<evidence type="ECO:0000259" key="8">
    <source>
        <dbReference type="Pfam" id="PF00482"/>
    </source>
</evidence>
<feature type="transmembrane region" description="Helical" evidence="7">
    <location>
        <begin position="120"/>
        <end position="142"/>
    </location>
</feature>
<evidence type="ECO:0000256" key="7">
    <source>
        <dbReference type="SAM" id="Phobius"/>
    </source>
</evidence>
<organism evidence="9 10">
    <name type="scientific">Oceanobacillus piezotolerans</name>
    <dbReference type="NCBI Taxonomy" id="2448030"/>
    <lineage>
        <taxon>Bacteria</taxon>
        <taxon>Bacillati</taxon>
        <taxon>Bacillota</taxon>
        <taxon>Bacilli</taxon>
        <taxon>Bacillales</taxon>
        <taxon>Bacillaceae</taxon>
        <taxon>Oceanobacillus</taxon>
    </lineage>
</organism>
<feature type="domain" description="Type II secretion system protein GspF" evidence="8">
    <location>
        <begin position="222"/>
        <end position="344"/>
    </location>
</feature>
<keyword evidence="6 7" id="KW-0472">Membrane</keyword>
<evidence type="ECO:0000256" key="4">
    <source>
        <dbReference type="ARBA" id="ARBA00022692"/>
    </source>
</evidence>